<comment type="pathway">
    <text evidence="1 8">Purine metabolism; IMP biosynthesis via de novo pathway; 5-amino-1-(5-phospho-D-ribosyl)imidazole-4-carboxamide from 5-amino-1-(5-phospho-D-ribosyl)imidazole-4-carboxylate: step 1/2.</text>
</comment>
<reference evidence="10 11" key="1">
    <citation type="submission" date="2020-05" db="EMBL/GenBank/DDBJ databases">
        <title>Complete closed genome sequence of Defluviicoccus vanus.</title>
        <authorList>
            <person name="Bessarab I."/>
            <person name="Arumugam K."/>
            <person name="Maszenan A.M."/>
            <person name="Seviour R.J."/>
            <person name="Williams R.B."/>
        </authorList>
    </citation>
    <scope>NUCLEOTIDE SEQUENCE [LARGE SCALE GENOMIC DNA]</scope>
    <source>
        <strain evidence="10 11">Ben 114</strain>
    </source>
</reference>
<dbReference type="InterPro" id="IPR028923">
    <property type="entry name" value="SAICAR_synt/ADE2_N"/>
</dbReference>
<sequence>MSSDFSTTIAARLDDTLTDAAFTDIPGHSRGKVRDNYDLADGRRILIATDRQSAFDQVLAAVPFKGQVLTATARFWFEATADIAPNHVLAFPDPNVTVAKRLAMLPVEVVVRDYLTGSTATSIWPMYRAGGRSLYGYQLPDGLRINQQLPQTLITPTTKGADGRHDEPITAAEIVERGLLPQPVWDEVAALALSLFARGRAIAAERGLILVDTKYEFGLDAEGRVVLADEVHTPDSSRYWRAATYVDRFSVGDEPEALDKDFLRRWIIARCDPYHQPIPVIPAETLIAFSQRYITLYEIITGASFVPPPPTPPLRARIYDNLQRYLAGSAG</sequence>
<dbReference type="SUPFAM" id="SSF56104">
    <property type="entry name" value="SAICAR synthase-like"/>
    <property type="match status" value="1"/>
</dbReference>
<keyword evidence="4 8" id="KW-0547">Nucleotide-binding</keyword>
<dbReference type="PROSITE" id="PS01057">
    <property type="entry name" value="SAICAR_SYNTHETASE_1"/>
    <property type="match status" value="1"/>
</dbReference>
<dbReference type="Gene3D" id="3.30.200.20">
    <property type="entry name" value="Phosphorylase Kinase, domain 1"/>
    <property type="match status" value="1"/>
</dbReference>
<dbReference type="EC" id="6.3.2.6" evidence="8"/>
<evidence type="ECO:0000256" key="4">
    <source>
        <dbReference type="ARBA" id="ARBA00022741"/>
    </source>
</evidence>
<evidence type="ECO:0000256" key="6">
    <source>
        <dbReference type="ARBA" id="ARBA00022840"/>
    </source>
</evidence>
<protein>
    <recommendedName>
        <fullName evidence="8">Phosphoribosylaminoimidazole-succinocarboxamide synthase</fullName>
        <ecNumber evidence="8">6.3.2.6</ecNumber>
    </recommendedName>
    <alternativeName>
        <fullName evidence="8">SAICAR synthetase</fullName>
    </alternativeName>
</protein>
<dbReference type="Gene3D" id="3.30.470.20">
    <property type="entry name" value="ATP-grasp fold, B domain"/>
    <property type="match status" value="1"/>
</dbReference>
<gene>
    <name evidence="8" type="primary">purC</name>
    <name evidence="10" type="ORF">HQ394_03800</name>
</gene>
<keyword evidence="11" id="KW-1185">Reference proteome</keyword>
<dbReference type="InterPro" id="IPR018236">
    <property type="entry name" value="SAICAR_synthetase_CS"/>
</dbReference>
<organism evidence="10 11">
    <name type="scientific">Defluviicoccus vanus</name>
    <dbReference type="NCBI Taxonomy" id="111831"/>
    <lineage>
        <taxon>Bacteria</taxon>
        <taxon>Pseudomonadati</taxon>
        <taxon>Pseudomonadota</taxon>
        <taxon>Alphaproteobacteria</taxon>
        <taxon>Rhodospirillales</taxon>
        <taxon>Rhodospirillaceae</taxon>
        <taxon>Defluviicoccus</taxon>
    </lineage>
</organism>
<evidence type="ECO:0000256" key="7">
    <source>
        <dbReference type="ARBA" id="ARBA00048475"/>
    </source>
</evidence>
<dbReference type="CDD" id="cd01414">
    <property type="entry name" value="SAICAR_synt_Sc"/>
    <property type="match status" value="1"/>
</dbReference>
<dbReference type="GO" id="GO:0005737">
    <property type="term" value="C:cytoplasm"/>
    <property type="evidence" value="ECO:0007669"/>
    <property type="project" value="TreeGrafter"/>
</dbReference>
<evidence type="ECO:0000256" key="5">
    <source>
        <dbReference type="ARBA" id="ARBA00022755"/>
    </source>
</evidence>
<dbReference type="GO" id="GO:0006189">
    <property type="term" value="P:'de novo' IMP biosynthetic process"/>
    <property type="evidence" value="ECO:0007669"/>
    <property type="project" value="UniProtKB-UniRule"/>
</dbReference>
<dbReference type="PANTHER" id="PTHR43700:SF1">
    <property type="entry name" value="PHOSPHORIBOSYLAMINOIMIDAZOLE-SUCCINOCARBOXAMIDE SYNTHASE"/>
    <property type="match status" value="1"/>
</dbReference>
<dbReference type="EMBL" id="CP053923">
    <property type="protein sequence ID" value="QNT68650.1"/>
    <property type="molecule type" value="Genomic_DNA"/>
</dbReference>
<feature type="domain" description="SAICAR synthetase/ADE2 N-terminal" evidence="9">
    <location>
        <begin position="29"/>
        <end position="276"/>
    </location>
</feature>
<accession>A0A7H1MYW4</accession>
<dbReference type="UniPathway" id="UPA00074">
    <property type="reaction ID" value="UER00131"/>
</dbReference>
<dbReference type="PROSITE" id="PS01058">
    <property type="entry name" value="SAICAR_SYNTHETASE_2"/>
    <property type="match status" value="1"/>
</dbReference>
<dbReference type="GO" id="GO:0004639">
    <property type="term" value="F:phosphoribosylaminoimidazolesuccinocarboxamide synthase activity"/>
    <property type="evidence" value="ECO:0007669"/>
    <property type="project" value="UniProtKB-UniRule"/>
</dbReference>
<keyword evidence="3 8" id="KW-0436">Ligase</keyword>
<dbReference type="HAMAP" id="MF_00137">
    <property type="entry name" value="SAICAR_synth"/>
    <property type="match status" value="1"/>
</dbReference>
<keyword evidence="6 8" id="KW-0067">ATP-binding</keyword>
<name>A0A7H1MYW4_9PROT</name>
<dbReference type="KEGG" id="dvn:HQ394_03800"/>
<evidence type="ECO:0000259" key="9">
    <source>
        <dbReference type="Pfam" id="PF01259"/>
    </source>
</evidence>
<evidence type="ECO:0000256" key="2">
    <source>
        <dbReference type="ARBA" id="ARBA00010190"/>
    </source>
</evidence>
<comment type="catalytic activity">
    <reaction evidence="7 8">
        <text>5-amino-1-(5-phospho-D-ribosyl)imidazole-4-carboxylate + L-aspartate + ATP = (2S)-2-[5-amino-1-(5-phospho-beta-D-ribosyl)imidazole-4-carboxamido]succinate + ADP + phosphate + 2 H(+)</text>
        <dbReference type="Rhea" id="RHEA:22628"/>
        <dbReference type="ChEBI" id="CHEBI:15378"/>
        <dbReference type="ChEBI" id="CHEBI:29991"/>
        <dbReference type="ChEBI" id="CHEBI:30616"/>
        <dbReference type="ChEBI" id="CHEBI:43474"/>
        <dbReference type="ChEBI" id="CHEBI:58443"/>
        <dbReference type="ChEBI" id="CHEBI:77657"/>
        <dbReference type="ChEBI" id="CHEBI:456216"/>
        <dbReference type="EC" id="6.3.2.6"/>
    </reaction>
</comment>
<dbReference type="PANTHER" id="PTHR43700">
    <property type="entry name" value="PHOSPHORIBOSYLAMINOIMIDAZOLE-SUCCINOCARBOXAMIDE SYNTHASE"/>
    <property type="match status" value="1"/>
</dbReference>
<proteinExistence type="inferred from homology"/>
<keyword evidence="5 8" id="KW-0658">Purine biosynthesis</keyword>
<evidence type="ECO:0000256" key="1">
    <source>
        <dbReference type="ARBA" id="ARBA00004672"/>
    </source>
</evidence>
<dbReference type="NCBIfam" id="NF009251">
    <property type="entry name" value="PRK12607.1"/>
    <property type="match status" value="1"/>
</dbReference>
<comment type="similarity">
    <text evidence="2 8">Belongs to the SAICAR synthetase family.</text>
</comment>
<dbReference type="Pfam" id="PF01259">
    <property type="entry name" value="SAICAR_synt"/>
    <property type="match status" value="1"/>
</dbReference>
<dbReference type="AlphaFoldDB" id="A0A7H1MYW4"/>
<evidence type="ECO:0000313" key="10">
    <source>
        <dbReference type="EMBL" id="QNT68650.1"/>
    </source>
</evidence>
<evidence type="ECO:0000256" key="3">
    <source>
        <dbReference type="ARBA" id="ARBA00022598"/>
    </source>
</evidence>
<dbReference type="GO" id="GO:0005524">
    <property type="term" value="F:ATP binding"/>
    <property type="evidence" value="ECO:0007669"/>
    <property type="project" value="UniProtKB-KW"/>
</dbReference>
<evidence type="ECO:0000313" key="11">
    <source>
        <dbReference type="Proteomes" id="UP000516369"/>
    </source>
</evidence>
<dbReference type="Proteomes" id="UP000516369">
    <property type="component" value="Chromosome"/>
</dbReference>
<evidence type="ECO:0000256" key="8">
    <source>
        <dbReference type="HAMAP-Rule" id="MF_00137"/>
    </source>
</evidence>
<dbReference type="RefSeq" id="WP_190262086.1">
    <property type="nucleotide sequence ID" value="NZ_CP053923.1"/>
</dbReference>